<dbReference type="InterPro" id="IPR008969">
    <property type="entry name" value="CarboxyPept-like_regulatory"/>
</dbReference>
<dbReference type="SUPFAM" id="SSF49464">
    <property type="entry name" value="Carboxypeptidase regulatory domain-like"/>
    <property type="match status" value="1"/>
</dbReference>
<dbReference type="InterPro" id="IPR032285">
    <property type="entry name" value="Metallophos_N"/>
</dbReference>
<dbReference type="PANTHER" id="PTHR43143:SF6">
    <property type="entry name" value="BLL3016 PROTEIN"/>
    <property type="match status" value="1"/>
</dbReference>
<gene>
    <name evidence="4" type="ORF">SAMN06265379_101560</name>
</gene>
<sequence>MKNYIIVFIGLFLFQNILSQHKKIHGYVYWDENINAVFDEGEKPIPNVAISNGRDVVLTNHKGRYSLKISNGETVFLIKPAGYIAKLSEDNVPLNYAFNKPEGSPDFFFPGIEPQTIEKPLNFPLYKNEGENNLKIALLGDIQPKTIDEVYYMSKVVSEKMLGEDYDFIVPLGDISYDNLRLFDPIKIVLGKIGAPVYYVYGNHDRNYDAKELKYRDETYKSHFGPSYYAFTYGMHSFITLNNVFPKPHHRYKAFIDEDQMQFVKELLKTIPSENHVHLLMHIPLEQLINIKEFSALFKKHPMVSAYAGHTHIQFFETIGEKEGWITNDPVEELVAGAVSGSFWHGEKDMFGIPGAMMADGTPRGFWIMNLQGNKKNYDYIVSEPDMRQMHIWTPFHHERELVTVDSDSIFVNIYAGNKDTKVEVKIGKGEWQTMNYTEDFDPYFLRLNILQQKGITPTENSIKLGKPRKSMHLWSYPIPDNLPQGIHIVSVRASNQYGLDAWSNTMLFNTDNTPYFRSKKLKTERLIN</sequence>
<evidence type="ECO:0000259" key="1">
    <source>
        <dbReference type="Pfam" id="PF00149"/>
    </source>
</evidence>
<dbReference type="SUPFAM" id="SSF56300">
    <property type="entry name" value="Metallo-dependent phosphatases"/>
    <property type="match status" value="1"/>
</dbReference>
<dbReference type="InterPro" id="IPR004843">
    <property type="entry name" value="Calcineurin-like_PHP"/>
</dbReference>
<dbReference type="InterPro" id="IPR051918">
    <property type="entry name" value="STPP_CPPED1"/>
</dbReference>
<reference evidence="4 5" key="1">
    <citation type="submission" date="2017-05" db="EMBL/GenBank/DDBJ databases">
        <authorList>
            <person name="Varghese N."/>
            <person name="Submissions S."/>
        </authorList>
    </citation>
    <scope>NUCLEOTIDE SEQUENCE [LARGE SCALE GENOMIC DNA]</scope>
    <source>
        <strain evidence="4 5">DSM 27040</strain>
    </source>
</reference>
<feature type="domain" description="Calcineurin-like phosphoesterase" evidence="1">
    <location>
        <begin position="134"/>
        <end position="313"/>
    </location>
</feature>
<feature type="domain" description="Calcineurin-like phosphoesterase C-terminal" evidence="2">
    <location>
        <begin position="333"/>
        <end position="499"/>
    </location>
</feature>
<protein>
    <submittedName>
        <fullName evidence="4">Calcineurin-like phosphoesterase</fullName>
    </submittedName>
</protein>
<dbReference type="AlphaFoldDB" id="A0A521B089"/>
<dbReference type="EMBL" id="FXTB01000001">
    <property type="protein sequence ID" value="SMO40512.1"/>
    <property type="molecule type" value="Genomic_DNA"/>
</dbReference>
<dbReference type="InterPro" id="IPR029052">
    <property type="entry name" value="Metallo-depent_PP-like"/>
</dbReference>
<feature type="domain" description="Calcineurin-like phosphoesterase N-terminal" evidence="3">
    <location>
        <begin position="40"/>
        <end position="100"/>
    </location>
</feature>
<proteinExistence type="predicted"/>
<evidence type="ECO:0000313" key="4">
    <source>
        <dbReference type="EMBL" id="SMO40512.1"/>
    </source>
</evidence>
<dbReference type="InterPro" id="IPR032288">
    <property type="entry name" value="Metallophos_C"/>
</dbReference>
<name>A0A521B089_SACCC</name>
<accession>A0A521B089</accession>
<keyword evidence="5" id="KW-1185">Reference proteome</keyword>
<evidence type="ECO:0000259" key="2">
    <source>
        <dbReference type="Pfam" id="PF16370"/>
    </source>
</evidence>
<evidence type="ECO:0000313" key="5">
    <source>
        <dbReference type="Proteomes" id="UP000319040"/>
    </source>
</evidence>
<dbReference type="GO" id="GO:0016787">
    <property type="term" value="F:hydrolase activity"/>
    <property type="evidence" value="ECO:0007669"/>
    <property type="project" value="InterPro"/>
</dbReference>
<organism evidence="4 5">
    <name type="scientific">Saccharicrinis carchari</name>
    <dbReference type="NCBI Taxonomy" id="1168039"/>
    <lineage>
        <taxon>Bacteria</taxon>
        <taxon>Pseudomonadati</taxon>
        <taxon>Bacteroidota</taxon>
        <taxon>Bacteroidia</taxon>
        <taxon>Marinilabiliales</taxon>
        <taxon>Marinilabiliaceae</taxon>
        <taxon>Saccharicrinis</taxon>
    </lineage>
</organism>
<dbReference type="OrthoDB" id="1776264at2"/>
<dbReference type="Pfam" id="PF00149">
    <property type="entry name" value="Metallophos"/>
    <property type="match status" value="1"/>
</dbReference>
<dbReference type="Pfam" id="PF16370">
    <property type="entry name" value="MetallophosC"/>
    <property type="match status" value="1"/>
</dbReference>
<dbReference type="PANTHER" id="PTHR43143">
    <property type="entry name" value="METALLOPHOSPHOESTERASE, CALCINEURIN SUPERFAMILY"/>
    <property type="match status" value="1"/>
</dbReference>
<dbReference type="Gene3D" id="3.60.21.10">
    <property type="match status" value="1"/>
</dbReference>
<dbReference type="Pfam" id="PF16371">
    <property type="entry name" value="MetallophosN"/>
    <property type="match status" value="1"/>
</dbReference>
<dbReference type="Proteomes" id="UP000319040">
    <property type="component" value="Unassembled WGS sequence"/>
</dbReference>
<dbReference type="RefSeq" id="WP_142531917.1">
    <property type="nucleotide sequence ID" value="NZ_FXTB01000001.1"/>
</dbReference>
<evidence type="ECO:0000259" key="3">
    <source>
        <dbReference type="Pfam" id="PF16371"/>
    </source>
</evidence>